<name>A0AA40FAS6_9PEZI</name>
<feature type="region of interest" description="Disordered" evidence="1">
    <location>
        <begin position="46"/>
        <end position="339"/>
    </location>
</feature>
<dbReference type="Proteomes" id="UP001172155">
    <property type="component" value="Unassembled WGS sequence"/>
</dbReference>
<evidence type="ECO:0000313" key="2">
    <source>
        <dbReference type="EMBL" id="KAK0754240.1"/>
    </source>
</evidence>
<feature type="compositionally biased region" description="Polar residues" evidence="1">
    <location>
        <begin position="185"/>
        <end position="201"/>
    </location>
</feature>
<feature type="compositionally biased region" description="Low complexity" evidence="1">
    <location>
        <begin position="92"/>
        <end position="115"/>
    </location>
</feature>
<evidence type="ECO:0000313" key="3">
    <source>
        <dbReference type="Proteomes" id="UP001172155"/>
    </source>
</evidence>
<keyword evidence="3" id="KW-1185">Reference proteome</keyword>
<feature type="compositionally biased region" description="Low complexity" evidence="1">
    <location>
        <begin position="306"/>
        <end position="316"/>
    </location>
</feature>
<organism evidence="2 3">
    <name type="scientific">Schizothecium vesticola</name>
    <dbReference type="NCBI Taxonomy" id="314040"/>
    <lineage>
        <taxon>Eukaryota</taxon>
        <taxon>Fungi</taxon>
        <taxon>Dikarya</taxon>
        <taxon>Ascomycota</taxon>
        <taxon>Pezizomycotina</taxon>
        <taxon>Sordariomycetes</taxon>
        <taxon>Sordariomycetidae</taxon>
        <taxon>Sordariales</taxon>
        <taxon>Schizotheciaceae</taxon>
        <taxon>Schizothecium</taxon>
    </lineage>
</organism>
<feature type="compositionally biased region" description="Basic and acidic residues" evidence="1">
    <location>
        <begin position="284"/>
        <end position="301"/>
    </location>
</feature>
<dbReference type="EMBL" id="JAUKUD010000001">
    <property type="protein sequence ID" value="KAK0754240.1"/>
    <property type="molecule type" value="Genomic_DNA"/>
</dbReference>
<feature type="region of interest" description="Disordered" evidence="1">
    <location>
        <begin position="1"/>
        <end position="23"/>
    </location>
</feature>
<reference evidence="2" key="1">
    <citation type="submission" date="2023-06" db="EMBL/GenBank/DDBJ databases">
        <title>Genome-scale phylogeny and comparative genomics of the fungal order Sordariales.</title>
        <authorList>
            <consortium name="Lawrence Berkeley National Laboratory"/>
            <person name="Hensen N."/>
            <person name="Bonometti L."/>
            <person name="Westerberg I."/>
            <person name="Brannstrom I.O."/>
            <person name="Guillou S."/>
            <person name="Cros-Aarteil S."/>
            <person name="Calhoun S."/>
            <person name="Haridas S."/>
            <person name="Kuo A."/>
            <person name="Mondo S."/>
            <person name="Pangilinan J."/>
            <person name="Riley R."/>
            <person name="LaButti K."/>
            <person name="Andreopoulos B."/>
            <person name="Lipzen A."/>
            <person name="Chen C."/>
            <person name="Yanf M."/>
            <person name="Daum C."/>
            <person name="Ng V."/>
            <person name="Clum A."/>
            <person name="Steindorff A."/>
            <person name="Ohm R."/>
            <person name="Martin F."/>
            <person name="Silar P."/>
            <person name="Natvig D."/>
            <person name="Lalanne C."/>
            <person name="Gautier V."/>
            <person name="Ament-velasquez S.L."/>
            <person name="Kruys A."/>
            <person name="Hutchinson M.I."/>
            <person name="Powell A.J."/>
            <person name="Barry K."/>
            <person name="Miller A.N."/>
            <person name="Grigoriev I.V."/>
            <person name="Debuchy R."/>
            <person name="Gladieux P."/>
            <person name="Thoren M.H."/>
            <person name="Johannesson H."/>
        </authorList>
    </citation>
    <scope>NUCLEOTIDE SEQUENCE</scope>
    <source>
        <strain evidence="2">SMH3187-1</strain>
    </source>
</reference>
<gene>
    <name evidence="2" type="ORF">B0T18DRAFT_424660</name>
</gene>
<comment type="caution">
    <text evidence="2">The sequence shown here is derived from an EMBL/GenBank/DDBJ whole genome shotgun (WGS) entry which is preliminary data.</text>
</comment>
<protein>
    <submittedName>
        <fullName evidence="2">Uncharacterized protein</fullName>
    </submittedName>
</protein>
<accession>A0AA40FAS6</accession>
<feature type="compositionally biased region" description="Basic and acidic residues" evidence="1">
    <location>
        <begin position="46"/>
        <end position="58"/>
    </location>
</feature>
<proteinExistence type="predicted"/>
<feature type="compositionally biased region" description="Polar residues" evidence="1">
    <location>
        <begin position="238"/>
        <end position="249"/>
    </location>
</feature>
<dbReference type="AlphaFoldDB" id="A0AA40FAS6"/>
<sequence>MVRARRTRRSSSDELGSGEDGGLWQLSVAEREDALYESAMARIRRAQERGKQEVKLTNEELAAMERRRKREDEARRRRRPQRVAIPLSQLTSSFGSRRSSGQGDSPPRGSSSDVSEGPKQGYFPPSSRSRLTAGPGSRTPSRATADRDLDESPFEYAYVNPDTVVSSRHASDTAPGRSHPKVTTRADTVSPASRSGSTNSPVDPFQFITASARPSPHSGSAPSRHPASGVSPDVSYIYSDSPTSQTRATPSGSSGSEDDSPMPPPVRVNSSGSGRARPHGAPPIEERPRREPERRSTRDRSPAAPPSSSKRPSTTAQPLRRKSILGGSIVTTKSKRKGK</sequence>
<evidence type="ECO:0000256" key="1">
    <source>
        <dbReference type="SAM" id="MobiDB-lite"/>
    </source>
</evidence>